<dbReference type="Pfam" id="PF07452">
    <property type="entry name" value="CHRD"/>
    <property type="match status" value="2"/>
</dbReference>
<dbReference type="SMART" id="SM00754">
    <property type="entry name" value="CHRD"/>
    <property type="match status" value="2"/>
</dbReference>
<organism evidence="3 4">
    <name type="scientific">Cyclobacterium qasimii</name>
    <dbReference type="NCBI Taxonomy" id="1350429"/>
    <lineage>
        <taxon>Bacteria</taxon>
        <taxon>Pseudomonadati</taxon>
        <taxon>Bacteroidota</taxon>
        <taxon>Cytophagia</taxon>
        <taxon>Cytophagales</taxon>
        <taxon>Cyclobacteriaceae</taxon>
        <taxon>Cyclobacterium</taxon>
    </lineage>
</organism>
<dbReference type="PROSITE" id="PS51257">
    <property type="entry name" value="PROKAR_LIPOPROTEIN"/>
    <property type="match status" value="1"/>
</dbReference>
<feature type="signal peptide" evidence="1">
    <location>
        <begin position="1"/>
        <end position="21"/>
    </location>
</feature>
<proteinExistence type="predicted"/>
<gene>
    <name evidence="3" type="ORF">CQA01_03810</name>
</gene>
<dbReference type="EMBL" id="BJYV01000001">
    <property type="protein sequence ID" value="GEO19847.1"/>
    <property type="molecule type" value="Genomic_DNA"/>
</dbReference>
<protein>
    <recommendedName>
        <fullName evidence="2">CHRD domain-containing protein</fullName>
    </recommendedName>
</protein>
<keyword evidence="1" id="KW-0732">Signal</keyword>
<evidence type="ECO:0000313" key="3">
    <source>
        <dbReference type="EMBL" id="GEO19847.1"/>
    </source>
</evidence>
<dbReference type="InterPro" id="IPR010895">
    <property type="entry name" value="CHRD"/>
</dbReference>
<comment type="caution">
    <text evidence="3">The sequence shown here is derived from an EMBL/GenBank/DDBJ whole genome shotgun (WGS) entry which is preliminary data.</text>
</comment>
<feature type="chain" id="PRO_5021876304" description="CHRD domain-containing protein" evidence="1">
    <location>
        <begin position="22"/>
        <end position="275"/>
    </location>
</feature>
<feature type="domain" description="CHRD" evidence="2">
    <location>
        <begin position="159"/>
        <end position="275"/>
    </location>
</feature>
<keyword evidence="4" id="KW-1185">Reference proteome</keyword>
<evidence type="ECO:0000256" key="1">
    <source>
        <dbReference type="SAM" id="SignalP"/>
    </source>
</evidence>
<dbReference type="AlphaFoldDB" id="A0A512C6X0"/>
<accession>A0A512C6X0</accession>
<reference evidence="3 4" key="1">
    <citation type="submission" date="2019-07" db="EMBL/GenBank/DDBJ databases">
        <title>Whole genome shotgun sequence of Cyclobacterium qasimii NBRC 106168.</title>
        <authorList>
            <person name="Hosoyama A."/>
            <person name="Uohara A."/>
            <person name="Ohji S."/>
            <person name="Ichikawa N."/>
        </authorList>
    </citation>
    <scope>NUCLEOTIDE SEQUENCE [LARGE SCALE GENOMIC DNA]</scope>
    <source>
        <strain evidence="3 4">NBRC 106168</strain>
    </source>
</reference>
<name>A0A512C6X0_9BACT</name>
<evidence type="ECO:0000259" key="2">
    <source>
        <dbReference type="SMART" id="SM00754"/>
    </source>
</evidence>
<dbReference type="RefSeq" id="WP_020890946.1">
    <property type="nucleotide sequence ID" value="NZ_BJYV01000001.1"/>
</dbReference>
<sequence length="275" mass="29346">MKVRNLLLMLSFFALITFSCKDDDDDTPAKVSVQIFDIDLDNAYEIPMVMGRDETGNIKMNLFDDNTLEFTIIINNLLSTDALTKAHVHTGDVVTAGSVAITLVDGADISFSGNMATGTVTLTDGEVTTLKGSDVYVNVHSTDETAGLVRGQIDQTIDNAYNVALSPANEVPAITGRNETGAAYLRIIGNTMIYKATVNDLDATDAINAGHIHQGSAEVNGGVLVNLGFTDNAQLDITKSLALTDAELTTINNDPLYVNIHSTQHGGGLLRGQIR</sequence>
<evidence type="ECO:0000313" key="4">
    <source>
        <dbReference type="Proteomes" id="UP000321301"/>
    </source>
</evidence>
<dbReference type="Proteomes" id="UP000321301">
    <property type="component" value="Unassembled WGS sequence"/>
</dbReference>
<feature type="domain" description="CHRD" evidence="2">
    <location>
        <begin position="34"/>
        <end position="155"/>
    </location>
</feature>